<feature type="transmembrane region" description="Helical" evidence="8">
    <location>
        <begin position="155"/>
        <end position="175"/>
    </location>
</feature>
<comment type="subcellular location">
    <subcellularLocation>
        <location evidence="1">Cell membrane</location>
        <topology evidence="1">Multi-pass membrane protein</topology>
    </subcellularLocation>
</comment>
<keyword evidence="3" id="KW-0645">Protease</keyword>
<name>A0A6M1RLE9_9BACT</name>
<feature type="transmembrane region" description="Helical" evidence="8">
    <location>
        <begin position="244"/>
        <end position="264"/>
    </location>
</feature>
<evidence type="ECO:0000256" key="6">
    <source>
        <dbReference type="ARBA" id="ARBA00022989"/>
    </source>
</evidence>
<evidence type="ECO:0000256" key="2">
    <source>
        <dbReference type="ARBA" id="ARBA00022475"/>
    </source>
</evidence>
<organism evidence="9 10">
    <name type="scientific">Limisphaera ngatamarikiensis</name>
    <dbReference type="NCBI Taxonomy" id="1324935"/>
    <lineage>
        <taxon>Bacteria</taxon>
        <taxon>Pseudomonadati</taxon>
        <taxon>Verrucomicrobiota</taxon>
        <taxon>Verrucomicrobiia</taxon>
        <taxon>Limisphaerales</taxon>
        <taxon>Limisphaeraceae</taxon>
        <taxon>Limisphaera</taxon>
    </lineage>
</organism>
<dbReference type="InterPro" id="IPR026392">
    <property type="entry name" value="Exo/Archaeosortase_dom"/>
</dbReference>
<evidence type="ECO:0000313" key="10">
    <source>
        <dbReference type="Proteomes" id="UP000477311"/>
    </source>
</evidence>
<keyword evidence="2" id="KW-1003">Cell membrane</keyword>
<dbReference type="NCBIfam" id="TIGR02602">
    <property type="entry name" value="8TM_EpsH"/>
    <property type="match status" value="1"/>
</dbReference>
<evidence type="ECO:0000256" key="8">
    <source>
        <dbReference type="SAM" id="Phobius"/>
    </source>
</evidence>
<gene>
    <name evidence="9" type="ORF">G4L39_02805</name>
</gene>
<keyword evidence="7 8" id="KW-0472">Membrane</keyword>
<dbReference type="EMBL" id="JAAKYA010000014">
    <property type="protein sequence ID" value="NGO38327.1"/>
    <property type="molecule type" value="Genomic_DNA"/>
</dbReference>
<dbReference type="GO" id="GO:0005886">
    <property type="term" value="C:plasma membrane"/>
    <property type="evidence" value="ECO:0007669"/>
    <property type="project" value="UniProtKB-SubCell"/>
</dbReference>
<keyword evidence="6 8" id="KW-1133">Transmembrane helix</keyword>
<dbReference type="Pfam" id="PF09721">
    <property type="entry name" value="Exosortase_EpsH"/>
    <property type="match status" value="1"/>
</dbReference>
<evidence type="ECO:0000256" key="5">
    <source>
        <dbReference type="ARBA" id="ARBA00022801"/>
    </source>
</evidence>
<feature type="transmembrane region" description="Helical" evidence="8">
    <location>
        <begin position="126"/>
        <end position="143"/>
    </location>
</feature>
<dbReference type="InterPro" id="IPR013426">
    <property type="entry name" value="EpsH-like"/>
</dbReference>
<keyword evidence="5" id="KW-0378">Hydrolase</keyword>
<dbReference type="GO" id="GO:0006508">
    <property type="term" value="P:proteolysis"/>
    <property type="evidence" value="ECO:0007669"/>
    <property type="project" value="UniProtKB-KW"/>
</dbReference>
<keyword evidence="4 8" id="KW-0812">Transmembrane</keyword>
<feature type="transmembrane region" description="Helical" evidence="8">
    <location>
        <begin position="100"/>
        <end position="120"/>
    </location>
</feature>
<feature type="transmembrane region" description="Helical" evidence="8">
    <location>
        <begin position="218"/>
        <end position="237"/>
    </location>
</feature>
<dbReference type="RefSeq" id="WP_165105737.1">
    <property type="nucleotide sequence ID" value="NZ_JAAKYA010000014.1"/>
</dbReference>
<accession>A0A6M1RLE9</accession>
<dbReference type="NCBIfam" id="TIGR04178">
    <property type="entry name" value="exo_archaeo"/>
    <property type="match status" value="1"/>
</dbReference>
<feature type="transmembrane region" description="Helical" evidence="8">
    <location>
        <begin position="30"/>
        <end position="52"/>
    </location>
</feature>
<evidence type="ECO:0000256" key="3">
    <source>
        <dbReference type="ARBA" id="ARBA00022670"/>
    </source>
</evidence>
<dbReference type="InterPro" id="IPR019127">
    <property type="entry name" value="Exosortase"/>
</dbReference>
<proteinExistence type="predicted"/>
<evidence type="ECO:0000256" key="1">
    <source>
        <dbReference type="ARBA" id="ARBA00004651"/>
    </source>
</evidence>
<dbReference type="AlphaFoldDB" id="A0A6M1RLE9"/>
<comment type="caution">
    <text evidence="9">The sequence shown here is derived from an EMBL/GenBank/DDBJ whole genome shotgun (WGS) entry which is preliminary data.</text>
</comment>
<evidence type="ECO:0000313" key="9">
    <source>
        <dbReference type="EMBL" id="NGO38327.1"/>
    </source>
</evidence>
<feature type="transmembrane region" description="Helical" evidence="8">
    <location>
        <begin position="72"/>
        <end position="88"/>
    </location>
</feature>
<evidence type="ECO:0000256" key="7">
    <source>
        <dbReference type="ARBA" id="ARBA00023136"/>
    </source>
</evidence>
<dbReference type="GO" id="GO:0008233">
    <property type="term" value="F:peptidase activity"/>
    <property type="evidence" value="ECO:0007669"/>
    <property type="project" value="UniProtKB-KW"/>
</dbReference>
<feature type="transmembrane region" description="Helical" evidence="8">
    <location>
        <begin position="284"/>
        <end position="303"/>
    </location>
</feature>
<evidence type="ECO:0000256" key="4">
    <source>
        <dbReference type="ARBA" id="ARBA00022692"/>
    </source>
</evidence>
<reference evidence="9 10" key="1">
    <citation type="submission" date="2020-02" db="EMBL/GenBank/DDBJ databases">
        <title>Draft genome sequence of Limisphaera ngatamarikiensis NGM72.4T, a thermophilic Verrucomicrobia grouped in subdivision 3.</title>
        <authorList>
            <person name="Carere C.R."/>
            <person name="Steen J."/>
            <person name="Hugenholtz P."/>
            <person name="Stott M.B."/>
        </authorList>
    </citation>
    <scope>NUCLEOTIDE SEQUENCE [LARGE SCALE GENOMIC DNA]</scope>
    <source>
        <strain evidence="9 10">NGM72.4</strain>
    </source>
</reference>
<sequence>MNDAKQLGILEEFRLEFQALWPRVPNKGMLFGLGALWVLLFHFLGNSTFGYVKTASLLEWMVNAYRANDWDEGHGLIVPLIVLGLMWWKRRELWGGPLELWPPALAVVGVALGLHVLGYLIQQPRISIVAFFLGLYGLMGLAWGPRFLRACVFPYVLLVFCIPLGSLAEVVTFPLRMVVTYVSVGVAQVLGFDVLREGSLIYDAQRTYRYDVAPACSGIRSLMSLLALTVIFGMTAFRTAWRRWVMVLAAIPLAVLGNVARITFTILVTEVFGQSYGVSVEQRFGFVTFAVAIGCLLLLEQWLREPEPVRPAGEGKESGA</sequence>
<protein>
    <submittedName>
        <fullName evidence="9">Exosortase/archaeosortase family protein</fullName>
    </submittedName>
</protein>
<dbReference type="Proteomes" id="UP000477311">
    <property type="component" value="Unassembled WGS sequence"/>
</dbReference>
<keyword evidence="10" id="KW-1185">Reference proteome</keyword>